<keyword evidence="1" id="KW-0472">Membrane</keyword>
<name>A0A285R6N0_9PROT</name>
<evidence type="ECO:0000256" key="1">
    <source>
        <dbReference type="SAM" id="Phobius"/>
    </source>
</evidence>
<dbReference type="RefSeq" id="WP_212684386.1">
    <property type="nucleotide sequence ID" value="NZ_OBMM01000001.1"/>
</dbReference>
<feature type="transmembrane region" description="Helical" evidence="1">
    <location>
        <begin position="92"/>
        <end position="116"/>
    </location>
</feature>
<evidence type="ECO:0000313" key="3">
    <source>
        <dbReference type="Proteomes" id="UP000219068"/>
    </source>
</evidence>
<reference evidence="2 3" key="1">
    <citation type="submission" date="2017-08" db="EMBL/GenBank/DDBJ databases">
        <authorList>
            <person name="de Groot N.N."/>
        </authorList>
    </citation>
    <scope>NUCLEOTIDE SEQUENCE [LARGE SCALE GENOMIC DNA]</scope>
    <source>
        <strain evidence="2 3">USBA 78</strain>
    </source>
</reference>
<feature type="transmembrane region" description="Helical" evidence="1">
    <location>
        <begin position="58"/>
        <end position="80"/>
    </location>
</feature>
<keyword evidence="1" id="KW-1133">Transmembrane helix</keyword>
<dbReference type="Proteomes" id="UP000219068">
    <property type="component" value="Unassembled WGS sequence"/>
</dbReference>
<feature type="transmembrane region" description="Helical" evidence="1">
    <location>
        <begin position="163"/>
        <end position="186"/>
    </location>
</feature>
<dbReference type="EMBL" id="OBMM01000001">
    <property type="protein sequence ID" value="SOB89389.1"/>
    <property type="molecule type" value="Genomic_DNA"/>
</dbReference>
<evidence type="ECO:0000313" key="2">
    <source>
        <dbReference type="EMBL" id="SOB89389.1"/>
    </source>
</evidence>
<feature type="transmembrane region" description="Helical" evidence="1">
    <location>
        <begin position="128"/>
        <end position="151"/>
    </location>
</feature>
<gene>
    <name evidence="2" type="ORF">SAMN05428964_10140</name>
</gene>
<dbReference type="AlphaFoldDB" id="A0A285R6N0"/>
<organism evidence="2 3">
    <name type="scientific">Thalassospira xiamenensis</name>
    <dbReference type="NCBI Taxonomy" id="220697"/>
    <lineage>
        <taxon>Bacteria</taxon>
        <taxon>Pseudomonadati</taxon>
        <taxon>Pseudomonadota</taxon>
        <taxon>Alphaproteobacteria</taxon>
        <taxon>Rhodospirillales</taxon>
        <taxon>Thalassospiraceae</taxon>
        <taxon>Thalassospira</taxon>
    </lineage>
</organism>
<sequence>MLGVDPHEFLVPLIRQSVLMLHLFAFAFAFVLVARADIAMLRGQYQEGRYDLGRDAVYTAWLLGLLWVSGVALIGLGIGFDVAAITANGKVFAKVTVVTILTINGIFLHLYAFPVFADKQGKASSVRLLICTILGAVSSVSWFCASAFGAARVVAPWLGYQHFMLFYGTCLAAGLFVAILFVRPVLRRQLERRSSVVPSAGFVAGAVAE</sequence>
<accession>A0A285R6N0</accession>
<proteinExistence type="predicted"/>
<keyword evidence="1" id="KW-0812">Transmembrane</keyword>
<protein>
    <submittedName>
        <fullName evidence="2">Uncharacterized protein</fullName>
    </submittedName>
</protein>
<feature type="transmembrane region" description="Helical" evidence="1">
    <location>
        <begin position="20"/>
        <end position="38"/>
    </location>
</feature>